<dbReference type="VEuPathDB" id="FungiDB:HMPREF1544_00975"/>
<feature type="region of interest" description="Disordered" evidence="1">
    <location>
        <begin position="123"/>
        <end position="145"/>
    </location>
</feature>
<evidence type="ECO:0000256" key="1">
    <source>
        <dbReference type="SAM" id="MobiDB-lite"/>
    </source>
</evidence>
<accession>S2KI98</accession>
<dbReference type="EMBL" id="KE123902">
    <property type="protein sequence ID" value="EPB92150.1"/>
    <property type="molecule type" value="Genomic_DNA"/>
</dbReference>
<proteinExistence type="predicted"/>
<keyword evidence="4" id="KW-1185">Reference proteome</keyword>
<keyword evidence="2" id="KW-0732">Signal</keyword>
<feature type="chain" id="PRO_5004510020" evidence="2">
    <location>
        <begin position="19"/>
        <end position="197"/>
    </location>
</feature>
<dbReference type="OMA" id="FIRDWPE"/>
<gene>
    <name evidence="3" type="ORF">HMPREF1544_00975</name>
</gene>
<feature type="compositionally biased region" description="Polar residues" evidence="1">
    <location>
        <begin position="125"/>
        <end position="138"/>
    </location>
</feature>
<dbReference type="OrthoDB" id="2254637at2759"/>
<evidence type="ECO:0000256" key="2">
    <source>
        <dbReference type="SAM" id="SignalP"/>
    </source>
</evidence>
<evidence type="ECO:0000313" key="3">
    <source>
        <dbReference type="EMBL" id="EPB92150.1"/>
    </source>
</evidence>
<name>S2KI98_MUCC1</name>
<evidence type="ECO:0000313" key="4">
    <source>
        <dbReference type="Proteomes" id="UP000014254"/>
    </source>
</evidence>
<sequence>MRISLAIVSVLLVPAALAGPFVPVQHKDTAAPPSQQQGAFAGVVSYLRNAMKLSTFQRRDIEKDIDTSENQVQDISSSASKSMSYIVHQDGPNYIYEQVMPESMVTYEISYTPEPSFVYAMQPAGSVSSSEPPQTTPAAENKVQISDDDFYFSQTDSYSVPDLASFPADSPFIRDWPEIPDEAPPKIGLPTESSISV</sequence>
<reference evidence="4" key="1">
    <citation type="submission" date="2013-05" db="EMBL/GenBank/DDBJ databases">
        <title>The Genome sequence of Mucor circinelloides f. circinelloides 1006PhL.</title>
        <authorList>
            <consortium name="The Broad Institute Genomics Platform"/>
            <person name="Cuomo C."/>
            <person name="Earl A."/>
            <person name="Findley K."/>
            <person name="Lee S.C."/>
            <person name="Walker B."/>
            <person name="Young S."/>
            <person name="Zeng Q."/>
            <person name="Gargeya S."/>
            <person name="Fitzgerald M."/>
            <person name="Haas B."/>
            <person name="Abouelleil A."/>
            <person name="Allen A.W."/>
            <person name="Alvarado L."/>
            <person name="Arachchi H.M."/>
            <person name="Berlin A.M."/>
            <person name="Chapman S.B."/>
            <person name="Gainer-Dewar J."/>
            <person name="Goldberg J."/>
            <person name="Griggs A."/>
            <person name="Gujja S."/>
            <person name="Hansen M."/>
            <person name="Howarth C."/>
            <person name="Imamovic A."/>
            <person name="Ireland A."/>
            <person name="Larimer J."/>
            <person name="McCowan C."/>
            <person name="Murphy C."/>
            <person name="Pearson M."/>
            <person name="Poon T.W."/>
            <person name="Priest M."/>
            <person name="Roberts A."/>
            <person name="Saif S."/>
            <person name="Shea T."/>
            <person name="Sisk P."/>
            <person name="Sykes S."/>
            <person name="Wortman J."/>
            <person name="Nusbaum C."/>
            <person name="Birren B."/>
        </authorList>
    </citation>
    <scope>NUCLEOTIDE SEQUENCE [LARGE SCALE GENOMIC DNA]</scope>
    <source>
        <strain evidence="4">1006PhL</strain>
    </source>
</reference>
<organism evidence="3 4">
    <name type="scientific">Mucor circinelloides f. circinelloides (strain 1006PhL)</name>
    <name type="common">Mucormycosis agent</name>
    <name type="synonym">Calyptromyces circinelloides</name>
    <dbReference type="NCBI Taxonomy" id="1220926"/>
    <lineage>
        <taxon>Eukaryota</taxon>
        <taxon>Fungi</taxon>
        <taxon>Fungi incertae sedis</taxon>
        <taxon>Mucoromycota</taxon>
        <taxon>Mucoromycotina</taxon>
        <taxon>Mucoromycetes</taxon>
        <taxon>Mucorales</taxon>
        <taxon>Mucorineae</taxon>
        <taxon>Mucoraceae</taxon>
        <taxon>Mucor</taxon>
    </lineage>
</organism>
<dbReference type="Proteomes" id="UP000014254">
    <property type="component" value="Unassembled WGS sequence"/>
</dbReference>
<feature type="signal peptide" evidence="2">
    <location>
        <begin position="1"/>
        <end position="18"/>
    </location>
</feature>
<protein>
    <submittedName>
        <fullName evidence="3">Uncharacterized protein</fullName>
    </submittedName>
</protein>
<dbReference type="AlphaFoldDB" id="S2KI98"/>
<feature type="region of interest" description="Disordered" evidence="1">
    <location>
        <begin position="174"/>
        <end position="197"/>
    </location>
</feature>
<dbReference type="InParanoid" id="S2KI98"/>